<evidence type="ECO:0000313" key="1">
    <source>
        <dbReference type="EMBL" id="RKR90836.1"/>
    </source>
</evidence>
<comment type="caution">
    <text evidence="1">The sequence shown here is derived from an EMBL/GenBank/DDBJ whole genome shotgun (WGS) entry which is preliminary data.</text>
</comment>
<accession>A0A495JPF7</accession>
<dbReference type="AlphaFoldDB" id="A0A495JPF7"/>
<name>A0A495JPF7_9ACTN</name>
<gene>
    <name evidence="1" type="ORF">BDK92_5220</name>
</gene>
<dbReference type="EMBL" id="RBKT01000001">
    <property type="protein sequence ID" value="RKR90836.1"/>
    <property type="molecule type" value="Genomic_DNA"/>
</dbReference>
<sequence length="214" mass="23646">MGATVSEGRVPELLPGAVWDLAGETSVWPTALTLAERSGFTLWGGNLPDGSDRLLAMGQQILVFSSLGPLRRFVTRTSYDFSAVFPGFAEFRDRIAHVWPEWSGELAEEELDRLDLRSVLDAIVIGEAHVSPYAGNVFDCLNLLYDLSVQFPTVEGLASAADTGALKDLYRVIWGEVDPQVLDYAECERQFRLALELVEGLVRWVDPKETDLIG</sequence>
<dbReference type="Proteomes" id="UP000277671">
    <property type="component" value="Unassembled WGS sequence"/>
</dbReference>
<evidence type="ECO:0000313" key="2">
    <source>
        <dbReference type="Proteomes" id="UP000277671"/>
    </source>
</evidence>
<organism evidence="1 2">
    <name type="scientific">Micromonospora pisi</name>
    <dbReference type="NCBI Taxonomy" id="589240"/>
    <lineage>
        <taxon>Bacteria</taxon>
        <taxon>Bacillati</taxon>
        <taxon>Actinomycetota</taxon>
        <taxon>Actinomycetes</taxon>
        <taxon>Micromonosporales</taxon>
        <taxon>Micromonosporaceae</taxon>
        <taxon>Micromonospora</taxon>
    </lineage>
</organism>
<proteinExistence type="predicted"/>
<protein>
    <submittedName>
        <fullName evidence="1">Uncharacterized protein</fullName>
    </submittedName>
</protein>
<keyword evidence="2" id="KW-1185">Reference proteome</keyword>
<reference evidence="1 2" key="1">
    <citation type="submission" date="2018-10" db="EMBL/GenBank/DDBJ databases">
        <title>Sequencing the genomes of 1000 actinobacteria strains.</title>
        <authorList>
            <person name="Klenk H.-P."/>
        </authorList>
    </citation>
    <scope>NUCLEOTIDE SEQUENCE [LARGE SCALE GENOMIC DNA]</scope>
    <source>
        <strain evidence="1 2">DSM 45175</strain>
    </source>
</reference>